<evidence type="ECO:0000313" key="3">
    <source>
        <dbReference type="EMBL" id="KAK6169628.1"/>
    </source>
</evidence>
<feature type="transmembrane region" description="Helical" evidence="1">
    <location>
        <begin position="194"/>
        <end position="219"/>
    </location>
</feature>
<dbReference type="Proteomes" id="UP001347796">
    <property type="component" value="Unassembled WGS sequence"/>
</dbReference>
<keyword evidence="1" id="KW-1133">Transmembrane helix</keyword>
<evidence type="ECO:0000313" key="4">
    <source>
        <dbReference type="Proteomes" id="UP001347796"/>
    </source>
</evidence>
<organism evidence="3 4">
    <name type="scientific">Patella caerulea</name>
    <name type="common">Rayed Mediterranean limpet</name>
    <dbReference type="NCBI Taxonomy" id="87958"/>
    <lineage>
        <taxon>Eukaryota</taxon>
        <taxon>Metazoa</taxon>
        <taxon>Spiralia</taxon>
        <taxon>Lophotrochozoa</taxon>
        <taxon>Mollusca</taxon>
        <taxon>Gastropoda</taxon>
        <taxon>Patellogastropoda</taxon>
        <taxon>Patelloidea</taxon>
        <taxon>Patellidae</taxon>
        <taxon>Patella</taxon>
    </lineage>
</organism>
<keyword evidence="1" id="KW-0472">Membrane</keyword>
<protein>
    <submittedName>
        <fullName evidence="3">Uncharacterized protein</fullName>
    </submittedName>
</protein>
<dbReference type="AlphaFoldDB" id="A0AAN8J5B9"/>
<keyword evidence="4" id="KW-1185">Reference proteome</keyword>
<comment type="caution">
    <text evidence="3">The sequence shown here is derived from an EMBL/GenBank/DDBJ whole genome shotgun (WGS) entry which is preliminary data.</text>
</comment>
<dbReference type="EMBL" id="JAZGQO010000015">
    <property type="protein sequence ID" value="KAK6169628.1"/>
    <property type="molecule type" value="Genomic_DNA"/>
</dbReference>
<name>A0AAN8J5B9_PATCE</name>
<reference evidence="3 4" key="1">
    <citation type="submission" date="2024-01" db="EMBL/GenBank/DDBJ databases">
        <title>The genome of the rayed Mediterranean limpet Patella caerulea (Linnaeus, 1758).</title>
        <authorList>
            <person name="Anh-Thu Weber A."/>
            <person name="Halstead-Nussloch G."/>
        </authorList>
    </citation>
    <scope>NUCLEOTIDE SEQUENCE [LARGE SCALE GENOMIC DNA]</scope>
    <source>
        <strain evidence="3">AATW-2023a</strain>
        <tissue evidence="3">Whole specimen</tissue>
    </source>
</reference>
<feature type="signal peptide" evidence="2">
    <location>
        <begin position="1"/>
        <end position="27"/>
    </location>
</feature>
<feature type="chain" id="PRO_5043025815" evidence="2">
    <location>
        <begin position="28"/>
        <end position="391"/>
    </location>
</feature>
<gene>
    <name evidence="3" type="ORF">SNE40_020633</name>
</gene>
<evidence type="ECO:0000256" key="1">
    <source>
        <dbReference type="SAM" id="Phobius"/>
    </source>
</evidence>
<evidence type="ECO:0000256" key="2">
    <source>
        <dbReference type="SAM" id="SignalP"/>
    </source>
</evidence>
<keyword evidence="2" id="KW-0732">Signal</keyword>
<sequence>MFITVSEKVAFVFLTMIIAAIVTDSKSSVTCYGSSGLSCTQHQLSCSTLHTISITTITLGYRLGCGVNGVSSCADTTCCKEETGDCFLNMTKKYLPLKQHECLNKSTCTTPGLRQAGITCDGVLFSTYSKIIYSCIPANNPTPGLTTVFPFRTTTTASSPEILPTPDTIPKIDTRNTTILSTPDTTPNTDTPDIGGIVGGLIGALLVLVVIVLVGIFLFKRKQRKCGNTPTCVYNNKNESPNVTRSETPKTDYDYITTEDVVDHYQHATKHTDNYNHISLNTSVPSDDNYHHLGGGNSDSIKPAPDTYNHIRSFNHENPGDDIYNHLGSDPKPIITDSEYSHIGSDNHGLRDGDYQHLGVVRRPSVVTDSEYSHIGSVQKDVPDVDVGDMK</sequence>
<accession>A0AAN8J5B9</accession>
<proteinExistence type="predicted"/>
<keyword evidence="1" id="KW-0812">Transmembrane</keyword>